<protein>
    <recommendedName>
        <fullName evidence="4">DUF3945 domain-containing protein</fullName>
    </recommendedName>
</protein>
<keyword evidence="3" id="KW-1185">Reference proteome</keyword>
<organism evidence="2 3">
    <name type="scientific">Chryseobacterium fistulae</name>
    <dbReference type="NCBI Taxonomy" id="2675058"/>
    <lineage>
        <taxon>Bacteria</taxon>
        <taxon>Pseudomonadati</taxon>
        <taxon>Bacteroidota</taxon>
        <taxon>Flavobacteriia</taxon>
        <taxon>Flavobacteriales</taxon>
        <taxon>Weeksellaceae</taxon>
        <taxon>Chryseobacterium group</taxon>
        <taxon>Chryseobacterium</taxon>
    </lineage>
</organism>
<reference evidence="2 3" key="1">
    <citation type="submission" date="2020-01" db="EMBL/GenBank/DDBJ databases">
        <authorList>
            <person name="Rodrigo-Torres L."/>
            <person name="Arahal R. D."/>
            <person name="Lucena T."/>
        </authorList>
    </citation>
    <scope>NUCLEOTIDE SEQUENCE [LARGE SCALE GENOMIC DNA]</scope>
    <source>
        <strain evidence="2 3">CECT 9393</strain>
    </source>
</reference>
<name>A0A6N4XMP4_9FLAO</name>
<accession>A0A6N4XMP4</accession>
<gene>
    <name evidence="2" type="ORF">CHRY9393_01455</name>
</gene>
<evidence type="ECO:0008006" key="4">
    <source>
        <dbReference type="Google" id="ProtNLM"/>
    </source>
</evidence>
<proteinExistence type="predicted"/>
<feature type="region of interest" description="Disordered" evidence="1">
    <location>
        <begin position="214"/>
        <end position="236"/>
    </location>
</feature>
<dbReference type="AlphaFoldDB" id="A0A6N4XMP4"/>
<feature type="region of interest" description="Disordered" evidence="1">
    <location>
        <begin position="186"/>
        <end position="205"/>
    </location>
</feature>
<evidence type="ECO:0000256" key="1">
    <source>
        <dbReference type="SAM" id="MobiDB-lite"/>
    </source>
</evidence>
<dbReference type="EMBL" id="CACVBY010000026">
    <property type="protein sequence ID" value="CAA7387148.1"/>
    <property type="molecule type" value="Genomic_DNA"/>
</dbReference>
<evidence type="ECO:0000313" key="2">
    <source>
        <dbReference type="EMBL" id="CAA7387148.1"/>
    </source>
</evidence>
<dbReference type="Proteomes" id="UP000445309">
    <property type="component" value="Unassembled WGS sequence"/>
</dbReference>
<evidence type="ECO:0000313" key="3">
    <source>
        <dbReference type="Proteomes" id="UP000445309"/>
    </source>
</evidence>
<sequence length="236" mass="27499">MNTNTLPTDELKKYGIINEDLSFSKKLNADDIQKFLQGYTIVADNDKDRATFQLTDNNTQLKVIFLERDKNLSEILKNSKDKIEYSQIEDVSNQKEAGFSIEKKAFIFDKETEKVVEFDFINNARELTAIIADKKNTEELNRYIAELLKLKSFLQDKIVQFPEMAKEITNDLNIVSKEFNTVAGISEKQNHSQKQEKSDIQLNVNDPDVYQDANRIKEEENQEQDEEIQKSRGFRR</sequence>
<feature type="compositionally biased region" description="Basic and acidic residues" evidence="1">
    <location>
        <begin position="188"/>
        <end position="199"/>
    </location>
</feature>
<dbReference type="RefSeq" id="WP_162072712.1">
    <property type="nucleotide sequence ID" value="NZ_CACVBY010000026.1"/>
</dbReference>